<comment type="caution">
    <text evidence="3">The sequence shown here is derived from an EMBL/GenBank/DDBJ whole genome shotgun (WGS) entry which is preliminary data.</text>
</comment>
<evidence type="ECO:0000259" key="2">
    <source>
        <dbReference type="Pfam" id="PF26224"/>
    </source>
</evidence>
<protein>
    <submittedName>
        <fullName evidence="3">TIGR04206 family protein</fullName>
    </submittedName>
</protein>
<dbReference type="GeneID" id="96954838"/>
<name>A0ABD6A238_9EURY</name>
<evidence type="ECO:0000313" key="4">
    <source>
        <dbReference type="Proteomes" id="UP001596434"/>
    </source>
</evidence>
<sequence length="150" mass="16126">MSDRSAGPLVGILALLAVPWSVQTFAGGRPPGFVFAWGLVNVDPLSITFLWEFLFRYTTGLPEYILAWPLSVLCYLLALASALVGRLFGPEGGDVRVTAGLLAAAGVAQVTLARGFSFQPGRTAWPLGTLACLIVAWWVYTRPDATRRGE</sequence>
<dbReference type="InterPro" id="IPR026436">
    <property type="entry name" value="CHP04206"/>
</dbReference>
<reference evidence="3 4" key="1">
    <citation type="journal article" date="2019" name="Int. J. Syst. Evol. Microbiol.">
        <title>The Global Catalogue of Microorganisms (GCM) 10K type strain sequencing project: providing services to taxonomists for standard genome sequencing and annotation.</title>
        <authorList>
            <consortium name="The Broad Institute Genomics Platform"/>
            <consortium name="The Broad Institute Genome Sequencing Center for Infectious Disease"/>
            <person name="Wu L."/>
            <person name="Ma J."/>
        </authorList>
    </citation>
    <scope>NUCLEOTIDE SEQUENCE [LARGE SCALE GENOMIC DNA]</scope>
    <source>
        <strain evidence="3 4">GX21</strain>
    </source>
</reference>
<dbReference type="InterPro" id="IPR058363">
    <property type="entry name" value="DUF8050"/>
</dbReference>
<proteinExistence type="predicted"/>
<keyword evidence="1" id="KW-0812">Transmembrane</keyword>
<keyword evidence="1" id="KW-0472">Membrane</keyword>
<keyword evidence="4" id="KW-1185">Reference proteome</keyword>
<dbReference type="Proteomes" id="UP001596434">
    <property type="component" value="Unassembled WGS sequence"/>
</dbReference>
<feature type="transmembrane region" description="Helical" evidence="1">
    <location>
        <begin position="66"/>
        <end position="89"/>
    </location>
</feature>
<feature type="domain" description="DUF8050" evidence="2">
    <location>
        <begin position="9"/>
        <end position="142"/>
    </location>
</feature>
<dbReference type="AlphaFoldDB" id="A0ABD6A238"/>
<dbReference type="NCBIfam" id="TIGR04206">
    <property type="entry name" value="near_ArtA"/>
    <property type="match status" value="1"/>
</dbReference>
<organism evidence="3 4">
    <name type="scientific">Haloplanus litoreus</name>
    <dbReference type="NCBI Taxonomy" id="767515"/>
    <lineage>
        <taxon>Archaea</taxon>
        <taxon>Methanobacteriati</taxon>
        <taxon>Methanobacteriota</taxon>
        <taxon>Stenosarchaea group</taxon>
        <taxon>Halobacteria</taxon>
        <taxon>Halobacteriales</taxon>
        <taxon>Haloferacaceae</taxon>
        <taxon>Haloplanus</taxon>
    </lineage>
</organism>
<evidence type="ECO:0000256" key="1">
    <source>
        <dbReference type="SAM" id="Phobius"/>
    </source>
</evidence>
<evidence type="ECO:0000313" key="3">
    <source>
        <dbReference type="EMBL" id="MFC7256447.1"/>
    </source>
</evidence>
<feature type="transmembrane region" description="Helical" evidence="1">
    <location>
        <begin position="123"/>
        <end position="140"/>
    </location>
</feature>
<keyword evidence="1" id="KW-1133">Transmembrane helix</keyword>
<feature type="transmembrane region" description="Helical" evidence="1">
    <location>
        <begin position="34"/>
        <end position="54"/>
    </location>
</feature>
<gene>
    <name evidence="3" type="ORF">ACFQKE_14270</name>
</gene>
<dbReference type="RefSeq" id="WP_379705229.1">
    <property type="nucleotide sequence ID" value="NZ_JBHTAT010000001.1"/>
</dbReference>
<dbReference type="EMBL" id="JBHTAT010000001">
    <property type="protein sequence ID" value="MFC7256447.1"/>
    <property type="molecule type" value="Genomic_DNA"/>
</dbReference>
<dbReference type="Pfam" id="PF26224">
    <property type="entry name" value="DUF8050"/>
    <property type="match status" value="1"/>
</dbReference>
<accession>A0ABD6A238</accession>